<comment type="subcellular location">
    <subcellularLocation>
        <location evidence="1">Cell membrane</location>
        <topology evidence="1">Multi-pass membrane protein</topology>
    </subcellularLocation>
</comment>
<dbReference type="EMBL" id="JABBKX010000003">
    <property type="protein sequence ID" value="NMJ41871.1"/>
    <property type="molecule type" value="Genomic_DNA"/>
</dbReference>
<dbReference type="AlphaFoldDB" id="A0A848EBI4"/>
<dbReference type="PANTHER" id="PTHR30485:SF2">
    <property type="entry name" value="BLL0597 PROTEIN"/>
    <property type="match status" value="1"/>
</dbReference>
<dbReference type="Proteomes" id="UP000548582">
    <property type="component" value="Unassembled WGS sequence"/>
</dbReference>
<dbReference type="PANTHER" id="PTHR30485">
    <property type="entry name" value="NI/FE-HYDROGENASE 1 B-TYPE CYTOCHROME SUBUNIT"/>
    <property type="match status" value="1"/>
</dbReference>
<feature type="transmembrane region" description="Helical" evidence="6">
    <location>
        <begin position="201"/>
        <end position="218"/>
    </location>
</feature>
<evidence type="ECO:0000259" key="7">
    <source>
        <dbReference type="Pfam" id="PF01292"/>
    </source>
</evidence>
<dbReference type="InterPro" id="IPR011577">
    <property type="entry name" value="Cyt_b561_bac/Ni-Hgenase"/>
</dbReference>
<evidence type="ECO:0000256" key="2">
    <source>
        <dbReference type="ARBA" id="ARBA00022475"/>
    </source>
</evidence>
<evidence type="ECO:0000256" key="6">
    <source>
        <dbReference type="SAM" id="Phobius"/>
    </source>
</evidence>
<feature type="transmembrane region" description="Helical" evidence="6">
    <location>
        <begin position="100"/>
        <end position="121"/>
    </location>
</feature>
<protein>
    <submittedName>
        <fullName evidence="8">Hydrogenase</fullName>
    </submittedName>
</protein>
<dbReference type="SUPFAM" id="SSF81342">
    <property type="entry name" value="Transmembrane di-heme cytochromes"/>
    <property type="match status" value="1"/>
</dbReference>
<evidence type="ECO:0000256" key="3">
    <source>
        <dbReference type="ARBA" id="ARBA00022692"/>
    </source>
</evidence>
<reference evidence="8 9" key="1">
    <citation type="submission" date="2020-03" db="EMBL/GenBank/DDBJ databases">
        <authorList>
            <person name="Sun Q."/>
        </authorList>
    </citation>
    <scope>NUCLEOTIDE SEQUENCE [LARGE SCALE GENOMIC DNA]</scope>
    <source>
        <strain evidence="8 9">JC162</strain>
    </source>
</reference>
<sequence>MADGTVSVKVWDGWVRLFHWSTVLLVIVSYVTAKLRWIEWHMLSGGLLLGLVVFRLAWGVVGSESARFAQFLAGPRAAIRHFASLREGAEAEAHAGHNPAGGWMVMLLLGLLLLQGTIGLFSDDAELYRGAFADWIGYDASQVASAWHQRLFDLLLIAVGLHVAAIAIYRVAFGRRLVGAMITGRSAMPAGTTPPRSGNRALGALLLAASLALGLYLWRLSLF</sequence>
<keyword evidence="4 6" id="KW-1133">Transmembrane helix</keyword>
<name>A0A848EBI4_9PROT</name>
<feature type="transmembrane region" description="Helical" evidence="6">
    <location>
        <begin position="40"/>
        <end position="58"/>
    </location>
</feature>
<dbReference type="InterPro" id="IPR016174">
    <property type="entry name" value="Di-haem_cyt_TM"/>
</dbReference>
<dbReference type="RefSeq" id="WP_170054104.1">
    <property type="nucleotide sequence ID" value="NZ_JABBKX010000003.1"/>
</dbReference>
<keyword evidence="5 6" id="KW-0472">Membrane</keyword>
<evidence type="ECO:0000313" key="9">
    <source>
        <dbReference type="Proteomes" id="UP000548582"/>
    </source>
</evidence>
<evidence type="ECO:0000256" key="5">
    <source>
        <dbReference type="ARBA" id="ARBA00023136"/>
    </source>
</evidence>
<dbReference type="InterPro" id="IPR051542">
    <property type="entry name" value="Hydrogenase_cytochrome"/>
</dbReference>
<accession>A0A848EBI4</accession>
<evidence type="ECO:0000313" key="8">
    <source>
        <dbReference type="EMBL" id="NMJ41871.1"/>
    </source>
</evidence>
<organism evidence="8 9">
    <name type="scientific">Neoroseomonas marina</name>
    <dbReference type="NCBI Taxonomy" id="1232220"/>
    <lineage>
        <taxon>Bacteria</taxon>
        <taxon>Pseudomonadati</taxon>
        <taxon>Pseudomonadota</taxon>
        <taxon>Alphaproteobacteria</taxon>
        <taxon>Acetobacterales</taxon>
        <taxon>Acetobacteraceae</taxon>
        <taxon>Neoroseomonas</taxon>
    </lineage>
</organism>
<evidence type="ECO:0000256" key="1">
    <source>
        <dbReference type="ARBA" id="ARBA00004651"/>
    </source>
</evidence>
<gene>
    <name evidence="8" type="ORF">GWK16_11510</name>
</gene>
<dbReference type="Pfam" id="PF01292">
    <property type="entry name" value="Ni_hydr_CYTB"/>
    <property type="match status" value="1"/>
</dbReference>
<feature type="transmembrane region" description="Helical" evidence="6">
    <location>
        <begin position="17"/>
        <end position="33"/>
    </location>
</feature>
<keyword evidence="3 6" id="KW-0812">Transmembrane</keyword>
<dbReference type="GO" id="GO:0022904">
    <property type="term" value="P:respiratory electron transport chain"/>
    <property type="evidence" value="ECO:0007669"/>
    <property type="project" value="InterPro"/>
</dbReference>
<proteinExistence type="predicted"/>
<comment type="caution">
    <text evidence="8">The sequence shown here is derived from an EMBL/GenBank/DDBJ whole genome shotgun (WGS) entry which is preliminary data.</text>
</comment>
<evidence type="ECO:0000256" key="4">
    <source>
        <dbReference type="ARBA" id="ARBA00022989"/>
    </source>
</evidence>
<feature type="domain" description="Cytochrome b561 bacterial/Ni-hydrogenase" evidence="7">
    <location>
        <begin position="10"/>
        <end position="184"/>
    </location>
</feature>
<dbReference type="GO" id="GO:0020037">
    <property type="term" value="F:heme binding"/>
    <property type="evidence" value="ECO:0007669"/>
    <property type="project" value="TreeGrafter"/>
</dbReference>
<dbReference type="GO" id="GO:0009055">
    <property type="term" value="F:electron transfer activity"/>
    <property type="evidence" value="ECO:0007669"/>
    <property type="project" value="InterPro"/>
</dbReference>
<keyword evidence="2" id="KW-1003">Cell membrane</keyword>
<keyword evidence="9" id="KW-1185">Reference proteome</keyword>
<dbReference type="Gene3D" id="1.20.950.20">
    <property type="entry name" value="Transmembrane di-heme cytochromes, Chain C"/>
    <property type="match status" value="1"/>
</dbReference>
<feature type="transmembrane region" description="Helical" evidence="6">
    <location>
        <begin position="151"/>
        <end position="172"/>
    </location>
</feature>
<dbReference type="GO" id="GO:0005886">
    <property type="term" value="C:plasma membrane"/>
    <property type="evidence" value="ECO:0007669"/>
    <property type="project" value="UniProtKB-SubCell"/>
</dbReference>